<evidence type="ECO:0000256" key="2">
    <source>
        <dbReference type="ARBA" id="ARBA00022598"/>
    </source>
</evidence>
<evidence type="ECO:0000259" key="3">
    <source>
        <dbReference type="Pfam" id="PF00501"/>
    </source>
</evidence>
<dbReference type="Pfam" id="PF13193">
    <property type="entry name" value="AMP-binding_C"/>
    <property type="match status" value="1"/>
</dbReference>
<dbReference type="CDD" id="cd05917">
    <property type="entry name" value="FACL_like_2"/>
    <property type="match status" value="1"/>
</dbReference>
<comment type="caution">
    <text evidence="5">The sequence shown here is derived from an EMBL/GenBank/DDBJ whole genome shotgun (WGS) entry which is preliminary data.</text>
</comment>
<gene>
    <name evidence="5" type="primary">fadD3_4</name>
    <name evidence="5" type="ORF">SDC9_29275</name>
</gene>
<dbReference type="GO" id="GO:0006631">
    <property type="term" value="P:fatty acid metabolic process"/>
    <property type="evidence" value="ECO:0007669"/>
    <property type="project" value="TreeGrafter"/>
</dbReference>
<dbReference type="EMBL" id="VSSQ01000174">
    <property type="protein sequence ID" value="MPL83321.1"/>
    <property type="molecule type" value="Genomic_DNA"/>
</dbReference>
<comment type="similarity">
    <text evidence="1">Belongs to the ATP-dependent AMP-binding enzyme family.</text>
</comment>
<organism evidence="5">
    <name type="scientific">bioreactor metagenome</name>
    <dbReference type="NCBI Taxonomy" id="1076179"/>
    <lineage>
        <taxon>unclassified sequences</taxon>
        <taxon>metagenomes</taxon>
        <taxon>ecological metagenomes</taxon>
    </lineage>
</organism>
<evidence type="ECO:0000256" key="1">
    <source>
        <dbReference type="ARBA" id="ARBA00006432"/>
    </source>
</evidence>
<keyword evidence="2 5" id="KW-0436">Ligase</keyword>
<dbReference type="GO" id="GO:0031956">
    <property type="term" value="F:medium-chain fatty acid-CoA ligase activity"/>
    <property type="evidence" value="ECO:0007669"/>
    <property type="project" value="TreeGrafter"/>
</dbReference>
<dbReference type="EC" id="6.2.1.41" evidence="5"/>
<protein>
    <submittedName>
        <fullName evidence="5">3-[(3aS,4S,7aS)-7a-methyl-1, 5-dioxo-octahydro-1H-inden-4-yl]propanoyl:CoA ligase</fullName>
        <ecNumber evidence="5">6.2.1.41</ecNumber>
    </submittedName>
</protein>
<dbReference type="PANTHER" id="PTHR43201:SF5">
    <property type="entry name" value="MEDIUM-CHAIN ACYL-COA LIGASE ACSF2, MITOCHONDRIAL"/>
    <property type="match status" value="1"/>
</dbReference>
<feature type="domain" description="AMP-dependent synthetase/ligase" evidence="3">
    <location>
        <begin position="84"/>
        <end position="454"/>
    </location>
</feature>
<dbReference type="Gene3D" id="2.30.38.10">
    <property type="entry name" value="Luciferase, Domain 3"/>
    <property type="match status" value="1"/>
</dbReference>
<dbReference type="PROSITE" id="PS00455">
    <property type="entry name" value="AMP_BINDING"/>
    <property type="match status" value="1"/>
</dbReference>
<accession>A0A644UWR6</accession>
<dbReference type="SUPFAM" id="SSF56801">
    <property type="entry name" value="Acetyl-CoA synthetase-like"/>
    <property type="match status" value="1"/>
</dbReference>
<sequence length="605" mass="67283">MSESYACGTSLKPLLGSTVGYVLNSIAAKYPRNDALVSFQPNPYSKRCMSAAANYCHEGLVSDEPNSYRESGLTLTTAGSKVLRYTWAEFLAETNAVAKGLMMLGVEHGTRVAIWAMNYAEWVLVQFATAKIGAVMVNINPAYRTFELEYALKQSEVDTLILQGKFKTSDYVGMFYEACPEAFEAKPGKIRSEKFPYLRNVVFMGEIIYNGMYRWSELLEMGEYVSDFELESREESVSFDDALNIQYTSGTTGFPKGVVLSHHSVLNNGLFIGDGMGFTEKDKLCIPVPFYHCFGMVLSNMACVTHGSTMVIPAPFFDAEAVLHAVEAEKCTALHGVPTMFIAELEHPNFDRYDLSSLRTGIMAGSPCPIEKMREVASRMNMKDIVIVYGLTETAPGITMSTTSDTLENRVATVGRAFPHTEIKITDPKTGRIVPLGEKGEICARGYMKMKCYYNNPNATKQVIDKDGWLHSGDLGTMDEEGYVRMAGRLKEMVIRGGENLYPREIEEFFHLHPKISDIYVIGVPDAKYGEELCAWVKAEPGTTVTEEEIRAFAEGRIARHKIPRYYKFVDSFPMTVTGKIKKGDMQEVSIAELGLADVAKIKTA</sequence>
<dbReference type="InterPro" id="IPR020845">
    <property type="entry name" value="AMP-binding_CS"/>
</dbReference>
<dbReference type="FunFam" id="3.40.50.12780:FF:000003">
    <property type="entry name" value="Long-chain-fatty-acid--CoA ligase FadD"/>
    <property type="match status" value="1"/>
</dbReference>
<dbReference type="Gene3D" id="3.30.300.30">
    <property type="match status" value="1"/>
</dbReference>
<evidence type="ECO:0000259" key="4">
    <source>
        <dbReference type="Pfam" id="PF13193"/>
    </source>
</evidence>
<dbReference type="FunFam" id="3.30.300.30:FF:000008">
    <property type="entry name" value="2,3-dihydroxybenzoate-AMP ligase"/>
    <property type="match status" value="1"/>
</dbReference>
<dbReference type="Gene3D" id="3.40.50.980">
    <property type="match status" value="2"/>
</dbReference>
<dbReference type="AlphaFoldDB" id="A0A644UWR6"/>
<dbReference type="InterPro" id="IPR000873">
    <property type="entry name" value="AMP-dep_synth/lig_dom"/>
</dbReference>
<dbReference type="PANTHER" id="PTHR43201">
    <property type="entry name" value="ACYL-COA SYNTHETASE"/>
    <property type="match status" value="1"/>
</dbReference>
<dbReference type="InterPro" id="IPR045851">
    <property type="entry name" value="AMP-bd_C_sf"/>
</dbReference>
<name>A0A644UWR6_9ZZZZ</name>
<proteinExistence type="inferred from homology"/>
<reference evidence="5" key="1">
    <citation type="submission" date="2019-08" db="EMBL/GenBank/DDBJ databases">
        <authorList>
            <person name="Kucharzyk K."/>
            <person name="Murdoch R.W."/>
            <person name="Higgins S."/>
            <person name="Loffler F."/>
        </authorList>
    </citation>
    <scope>NUCLEOTIDE SEQUENCE</scope>
</reference>
<feature type="domain" description="AMP-binding enzyme C-terminal" evidence="4">
    <location>
        <begin position="505"/>
        <end position="580"/>
    </location>
</feature>
<dbReference type="InterPro" id="IPR025110">
    <property type="entry name" value="AMP-bd_C"/>
</dbReference>
<dbReference type="Pfam" id="PF00501">
    <property type="entry name" value="AMP-binding"/>
    <property type="match status" value="1"/>
</dbReference>
<evidence type="ECO:0000313" key="5">
    <source>
        <dbReference type="EMBL" id="MPL83321.1"/>
    </source>
</evidence>